<dbReference type="AlphaFoldDB" id="A0A9D2HEJ4"/>
<dbReference type="EMBL" id="DXAN01000025">
    <property type="protein sequence ID" value="HJA09054.1"/>
    <property type="molecule type" value="Genomic_DNA"/>
</dbReference>
<protein>
    <submittedName>
        <fullName evidence="1">Uncharacterized protein</fullName>
    </submittedName>
</protein>
<organism evidence="1 2">
    <name type="scientific">Candidatus Mailhella merdigallinarum</name>
    <dbReference type="NCBI Taxonomy" id="2838658"/>
    <lineage>
        <taxon>Bacteria</taxon>
        <taxon>Pseudomonadati</taxon>
        <taxon>Thermodesulfobacteriota</taxon>
        <taxon>Desulfovibrionia</taxon>
        <taxon>Desulfovibrionales</taxon>
        <taxon>Desulfovibrionaceae</taxon>
        <taxon>Mailhella</taxon>
    </lineage>
</organism>
<gene>
    <name evidence="1" type="ORF">H9962_07690</name>
</gene>
<name>A0A9D2HEJ4_9BACT</name>
<reference evidence="1" key="1">
    <citation type="journal article" date="2021" name="PeerJ">
        <title>Extensive microbial diversity within the chicken gut microbiome revealed by metagenomics and culture.</title>
        <authorList>
            <person name="Gilroy R."/>
            <person name="Ravi A."/>
            <person name="Getino M."/>
            <person name="Pursley I."/>
            <person name="Horton D.L."/>
            <person name="Alikhan N.F."/>
            <person name="Baker D."/>
            <person name="Gharbi K."/>
            <person name="Hall N."/>
            <person name="Watson M."/>
            <person name="Adriaenssens E.M."/>
            <person name="Foster-Nyarko E."/>
            <person name="Jarju S."/>
            <person name="Secka A."/>
            <person name="Antonio M."/>
            <person name="Oren A."/>
            <person name="Chaudhuri R.R."/>
            <person name="La Ragione R."/>
            <person name="Hildebrand F."/>
            <person name="Pallen M.J."/>
        </authorList>
    </citation>
    <scope>NUCLEOTIDE SEQUENCE</scope>
    <source>
        <strain evidence="1">CHK186-16707</strain>
    </source>
</reference>
<evidence type="ECO:0000313" key="2">
    <source>
        <dbReference type="Proteomes" id="UP000824225"/>
    </source>
</evidence>
<dbReference type="Proteomes" id="UP000824225">
    <property type="component" value="Unassembled WGS sequence"/>
</dbReference>
<reference evidence="1" key="2">
    <citation type="submission" date="2021-04" db="EMBL/GenBank/DDBJ databases">
        <authorList>
            <person name="Gilroy R."/>
        </authorList>
    </citation>
    <scope>NUCLEOTIDE SEQUENCE</scope>
    <source>
        <strain evidence="1">CHK186-16707</strain>
    </source>
</reference>
<sequence length="106" mass="11735">MPENIKLLAQYSFTTLEEPLTLENGTTLPVGTRVMLVPQTTAHSVRVPGDRSLLEAWPSLSKEGHVHTDMQILLSGYQTELIEAADRLTRLETWAAQNGYDAAAQE</sequence>
<proteinExistence type="predicted"/>
<comment type="caution">
    <text evidence="1">The sequence shown here is derived from an EMBL/GenBank/DDBJ whole genome shotgun (WGS) entry which is preliminary data.</text>
</comment>
<evidence type="ECO:0000313" key="1">
    <source>
        <dbReference type="EMBL" id="HJA09054.1"/>
    </source>
</evidence>
<accession>A0A9D2HEJ4</accession>